<dbReference type="SUPFAM" id="SSF64438">
    <property type="entry name" value="CNF1/YfiH-like putative cysteine hydrolases"/>
    <property type="match status" value="1"/>
</dbReference>
<dbReference type="PANTHER" id="PTHR30616:SF2">
    <property type="entry name" value="PURINE NUCLEOSIDE PHOSPHORYLASE LACC1"/>
    <property type="match status" value="1"/>
</dbReference>
<reference evidence="11 12" key="1">
    <citation type="journal article" date="2010" name="Stand. Genomic Sci.">
        <title>Complete genome sequence of Olsenella uli type strain (VPI D76D-27C).</title>
        <authorList>
            <person name="Goker M."/>
            <person name="Held B."/>
            <person name="Lucas S."/>
            <person name="Nolan M."/>
            <person name="Yasawong M."/>
            <person name="Glavina Del Rio T."/>
            <person name="Tice H."/>
            <person name="Cheng J.F."/>
            <person name="Bruce D."/>
            <person name="Detter J.C."/>
            <person name="Tapia R."/>
            <person name="Han C."/>
            <person name="Goodwin L."/>
            <person name="Pitluck S."/>
            <person name="Liolios K."/>
            <person name="Ivanova N."/>
            <person name="Mavromatis K."/>
            <person name="Mikhailova N."/>
            <person name="Pati A."/>
            <person name="Chen A."/>
            <person name="Palaniappan K."/>
            <person name="Land M."/>
            <person name="Hauser L."/>
            <person name="Chang Y.J."/>
            <person name="Jeffries C.D."/>
            <person name="Rohde M."/>
            <person name="Sikorski J."/>
            <person name="Pukall R."/>
            <person name="Woyke T."/>
            <person name="Bristow J."/>
            <person name="Eisen J.A."/>
            <person name="Markowitz V."/>
            <person name="Hugenholtz P."/>
            <person name="Kyrpides N.C."/>
            <person name="Klenk H.P."/>
            <person name="Lapidus A."/>
        </authorList>
    </citation>
    <scope>NUCLEOTIDE SEQUENCE [LARGE SCALE GENOMIC DNA]</scope>
    <source>
        <strain evidence="12">ATCC 49627 / DSM 7084 / CIP 109912 / JCM 12494 / NCIMB 702895 / VPI D76D-27C</strain>
    </source>
</reference>
<evidence type="ECO:0000313" key="11">
    <source>
        <dbReference type="EMBL" id="ADK68203.1"/>
    </source>
</evidence>
<dbReference type="GO" id="GO:0017061">
    <property type="term" value="F:S-methyl-5-thioadenosine phosphorylase activity"/>
    <property type="evidence" value="ECO:0007669"/>
    <property type="project" value="UniProtKB-EC"/>
</dbReference>
<gene>
    <name evidence="11" type="ordered locus">Olsu_1093</name>
</gene>
<dbReference type="STRING" id="633147.Olsu_1093"/>
<keyword evidence="7" id="KW-0862">Zinc</keyword>
<keyword evidence="5" id="KW-0479">Metal-binding</keyword>
<dbReference type="KEGG" id="ols:Olsu_1093"/>
<protein>
    <recommendedName>
        <fullName evidence="13">Laccase domain-containing protein</fullName>
    </recommendedName>
</protein>
<dbReference type="Pfam" id="PF02578">
    <property type="entry name" value="Cu-oxidase_4"/>
    <property type="match status" value="1"/>
</dbReference>
<dbReference type="GeneID" id="78512516"/>
<dbReference type="AlphaFoldDB" id="E1QVQ0"/>
<dbReference type="PANTHER" id="PTHR30616">
    <property type="entry name" value="UNCHARACTERIZED PROTEIN YFIH"/>
    <property type="match status" value="1"/>
</dbReference>
<sequence>MSGPSLTRRARRGVTFLGDATCPHGVSLAFTERHGGVSTGDFSSLNLGDACGDDPAAVAENRLRALAALGAEGLSGRLVNPRQVHGDHVVVVTSSEAAELASVRNEAGEGADAVVCTAAGVPVLLCYADCVPVVLVAEGGFAVIHSGWRGTIARISAKALATLATETGHAPQEVRAYVGPHIAGEDYEVSAGLMGRFVDEFGPAAQAGERLLDLEACIVQTLVEEGVPADMIAGTHASTSRETGRFFSYRATGGSCGRHGALVVMSDR</sequence>
<dbReference type="InterPro" id="IPR003730">
    <property type="entry name" value="Cu_polyphenol_OxRdtase"/>
</dbReference>
<evidence type="ECO:0000256" key="4">
    <source>
        <dbReference type="ARBA" id="ARBA00022679"/>
    </source>
</evidence>
<dbReference type="InterPro" id="IPR011324">
    <property type="entry name" value="Cytotoxic_necrot_fac-like_cat"/>
</dbReference>
<comment type="catalytic activity">
    <reaction evidence="1">
        <text>inosine + phosphate = alpha-D-ribose 1-phosphate + hypoxanthine</text>
        <dbReference type="Rhea" id="RHEA:27646"/>
        <dbReference type="ChEBI" id="CHEBI:17368"/>
        <dbReference type="ChEBI" id="CHEBI:17596"/>
        <dbReference type="ChEBI" id="CHEBI:43474"/>
        <dbReference type="ChEBI" id="CHEBI:57720"/>
        <dbReference type="EC" id="2.4.2.1"/>
    </reaction>
    <physiologicalReaction direction="left-to-right" evidence="1">
        <dbReference type="Rhea" id="RHEA:27647"/>
    </physiologicalReaction>
</comment>
<evidence type="ECO:0000256" key="7">
    <source>
        <dbReference type="ARBA" id="ARBA00022833"/>
    </source>
</evidence>
<evidence type="ECO:0000256" key="10">
    <source>
        <dbReference type="ARBA" id="ARBA00049893"/>
    </source>
</evidence>
<dbReference type="InterPro" id="IPR038371">
    <property type="entry name" value="Cu_polyphenol_OxRdtase_sf"/>
</dbReference>
<dbReference type="eggNOG" id="COG1496">
    <property type="taxonomic scope" value="Bacteria"/>
</dbReference>
<evidence type="ECO:0000256" key="1">
    <source>
        <dbReference type="ARBA" id="ARBA00000553"/>
    </source>
</evidence>
<comment type="catalytic activity">
    <reaction evidence="9">
        <text>adenosine + phosphate = alpha-D-ribose 1-phosphate + adenine</text>
        <dbReference type="Rhea" id="RHEA:27642"/>
        <dbReference type="ChEBI" id="CHEBI:16335"/>
        <dbReference type="ChEBI" id="CHEBI:16708"/>
        <dbReference type="ChEBI" id="CHEBI:43474"/>
        <dbReference type="ChEBI" id="CHEBI:57720"/>
        <dbReference type="EC" id="2.4.2.1"/>
    </reaction>
    <physiologicalReaction direction="left-to-right" evidence="9">
        <dbReference type="Rhea" id="RHEA:27643"/>
    </physiologicalReaction>
</comment>
<name>E1QVQ0_OLSUV</name>
<dbReference type="RefSeq" id="WP_013251955.1">
    <property type="nucleotide sequence ID" value="NC_014363.1"/>
</dbReference>
<keyword evidence="4" id="KW-0808">Transferase</keyword>
<keyword evidence="12" id="KW-1185">Reference proteome</keyword>
<comment type="similarity">
    <text evidence="3">Belongs to the purine nucleoside phosphorylase YfiH/LACC1 family.</text>
</comment>
<dbReference type="GO" id="GO:0005507">
    <property type="term" value="F:copper ion binding"/>
    <property type="evidence" value="ECO:0007669"/>
    <property type="project" value="TreeGrafter"/>
</dbReference>
<comment type="catalytic activity">
    <reaction evidence="8">
        <text>adenosine + H2O + H(+) = inosine + NH4(+)</text>
        <dbReference type="Rhea" id="RHEA:24408"/>
        <dbReference type="ChEBI" id="CHEBI:15377"/>
        <dbReference type="ChEBI" id="CHEBI:15378"/>
        <dbReference type="ChEBI" id="CHEBI:16335"/>
        <dbReference type="ChEBI" id="CHEBI:17596"/>
        <dbReference type="ChEBI" id="CHEBI:28938"/>
        <dbReference type="EC" id="3.5.4.4"/>
    </reaction>
    <physiologicalReaction direction="left-to-right" evidence="8">
        <dbReference type="Rhea" id="RHEA:24409"/>
    </physiologicalReaction>
</comment>
<dbReference type="Proteomes" id="UP000000333">
    <property type="component" value="Chromosome"/>
</dbReference>
<evidence type="ECO:0000256" key="6">
    <source>
        <dbReference type="ARBA" id="ARBA00022801"/>
    </source>
</evidence>
<evidence type="ECO:0000256" key="9">
    <source>
        <dbReference type="ARBA" id="ARBA00048968"/>
    </source>
</evidence>
<evidence type="ECO:0000256" key="8">
    <source>
        <dbReference type="ARBA" id="ARBA00047989"/>
    </source>
</evidence>
<evidence type="ECO:0000256" key="3">
    <source>
        <dbReference type="ARBA" id="ARBA00007353"/>
    </source>
</evidence>
<keyword evidence="6" id="KW-0378">Hydrolase</keyword>
<organism evidence="11 12">
    <name type="scientific">Olsenella uli (strain ATCC 49627 / DSM 7084 / CCUG 31166 / CIP 109912 / JCM 12494 / LMG 11480 / NCIMB 702895 / VPI D76D-27C)</name>
    <name type="common">Lactobacillus uli</name>
    <dbReference type="NCBI Taxonomy" id="633147"/>
    <lineage>
        <taxon>Bacteria</taxon>
        <taxon>Bacillati</taxon>
        <taxon>Actinomycetota</taxon>
        <taxon>Coriobacteriia</taxon>
        <taxon>Coriobacteriales</taxon>
        <taxon>Atopobiaceae</taxon>
        <taxon>Olsenella</taxon>
    </lineage>
</organism>
<dbReference type="HOGENOM" id="CLU_065784_0_0_11"/>
<evidence type="ECO:0000256" key="2">
    <source>
        <dbReference type="ARBA" id="ARBA00003215"/>
    </source>
</evidence>
<dbReference type="CDD" id="cd16833">
    <property type="entry name" value="YfiH"/>
    <property type="match status" value="1"/>
</dbReference>
<evidence type="ECO:0000256" key="5">
    <source>
        <dbReference type="ARBA" id="ARBA00022723"/>
    </source>
</evidence>
<evidence type="ECO:0000313" key="12">
    <source>
        <dbReference type="Proteomes" id="UP000000333"/>
    </source>
</evidence>
<dbReference type="OrthoDB" id="4279at2"/>
<accession>E1QVQ0</accession>
<proteinExistence type="inferred from homology"/>
<dbReference type="GO" id="GO:0016787">
    <property type="term" value="F:hydrolase activity"/>
    <property type="evidence" value="ECO:0007669"/>
    <property type="project" value="UniProtKB-KW"/>
</dbReference>
<evidence type="ECO:0008006" key="13">
    <source>
        <dbReference type="Google" id="ProtNLM"/>
    </source>
</evidence>
<comment type="function">
    <text evidence="2">Purine nucleoside enzyme that catalyzes the phosphorolysis of adenosine and inosine nucleosides, yielding D-ribose 1-phosphate and the respective free bases, adenine and hypoxanthine. Also catalyzes the phosphorolysis of S-methyl-5'-thioadenosine into adenine and S-methyl-5-thio-alpha-D-ribose 1-phosphate. Also has adenosine deaminase activity.</text>
</comment>
<dbReference type="EMBL" id="CP002106">
    <property type="protein sequence ID" value="ADK68203.1"/>
    <property type="molecule type" value="Genomic_DNA"/>
</dbReference>
<comment type="catalytic activity">
    <reaction evidence="10">
        <text>S-methyl-5'-thioadenosine + phosphate = 5-(methylsulfanyl)-alpha-D-ribose 1-phosphate + adenine</text>
        <dbReference type="Rhea" id="RHEA:11852"/>
        <dbReference type="ChEBI" id="CHEBI:16708"/>
        <dbReference type="ChEBI" id="CHEBI:17509"/>
        <dbReference type="ChEBI" id="CHEBI:43474"/>
        <dbReference type="ChEBI" id="CHEBI:58533"/>
        <dbReference type="EC" id="2.4.2.28"/>
    </reaction>
    <physiologicalReaction direction="left-to-right" evidence="10">
        <dbReference type="Rhea" id="RHEA:11853"/>
    </physiologicalReaction>
</comment>
<dbReference type="Gene3D" id="3.60.140.10">
    <property type="entry name" value="CNF1/YfiH-like putative cysteine hydrolases"/>
    <property type="match status" value="1"/>
</dbReference>